<dbReference type="OrthoDB" id="6197762at2"/>
<comment type="caution">
    <text evidence="2">The sequence shown here is derived from an EMBL/GenBank/DDBJ whole genome shotgun (WGS) entry which is preliminary data.</text>
</comment>
<dbReference type="RefSeq" id="WP_033093263.1">
    <property type="nucleotide sequence ID" value="NZ_JQED01000015.1"/>
</dbReference>
<name>A0A099KR90_COLPS</name>
<proteinExistence type="predicted"/>
<organism evidence="2 3">
    <name type="scientific">Colwellia psychrerythraea</name>
    <name type="common">Vibrio psychroerythus</name>
    <dbReference type="NCBI Taxonomy" id="28229"/>
    <lineage>
        <taxon>Bacteria</taxon>
        <taxon>Pseudomonadati</taxon>
        <taxon>Pseudomonadota</taxon>
        <taxon>Gammaproteobacteria</taxon>
        <taxon>Alteromonadales</taxon>
        <taxon>Colwelliaceae</taxon>
        <taxon>Colwellia</taxon>
    </lineage>
</organism>
<dbReference type="AlphaFoldDB" id="A0A099KR90"/>
<evidence type="ECO:0000313" key="2">
    <source>
        <dbReference type="EMBL" id="KGJ93031.1"/>
    </source>
</evidence>
<dbReference type="PATRIC" id="fig|28229.4.peg.1526"/>
<feature type="signal peptide" evidence="1">
    <location>
        <begin position="1"/>
        <end position="18"/>
    </location>
</feature>
<reference evidence="2 3" key="1">
    <citation type="submission" date="2014-08" db="EMBL/GenBank/DDBJ databases">
        <title>Genomic and Phenotypic Diversity of Colwellia psychrerythraea strains from Disparate Marine Basins.</title>
        <authorList>
            <person name="Techtmann S.M."/>
            <person name="Stelling S.C."/>
            <person name="Utturkar S.M."/>
            <person name="Alshibli N."/>
            <person name="Harris A."/>
            <person name="Brown S.D."/>
            <person name="Hazen T.C."/>
        </authorList>
    </citation>
    <scope>NUCLEOTIDE SEQUENCE [LARGE SCALE GENOMIC DNA]</scope>
    <source>
        <strain evidence="2 3">ND2E</strain>
    </source>
</reference>
<dbReference type="EMBL" id="JQED01000015">
    <property type="protein sequence ID" value="KGJ93031.1"/>
    <property type="molecule type" value="Genomic_DNA"/>
</dbReference>
<protein>
    <submittedName>
        <fullName evidence="2">Uncharacterized protein</fullName>
    </submittedName>
</protein>
<accession>A0A099KR90</accession>
<feature type="chain" id="PRO_5001957285" evidence="1">
    <location>
        <begin position="19"/>
        <end position="123"/>
    </location>
</feature>
<evidence type="ECO:0000256" key="1">
    <source>
        <dbReference type="SAM" id="SignalP"/>
    </source>
</evidence>
<gene>
    <name evidence="2" type="ORF">ND2E_2497</name>
</gene>
<sequence precursor="true">MKSIFFILLCFITSSIHAEEPEHGFVNKSDSGVLQAWNADKNEWNDIDAFWHDFAQNNQAKSWGITDTYPQYDEVNEFDTLVIKLKQGTCLMQFYHARWRRANDVQRWHDAFNEYSACPYVFD</sequence>
<keyword evidence="1" id="KW-0732">Signal</keyword>
<evidence type="ECO:0000313" key="3">
    <source>
        <dbReference type="Proteomes" id="UP000029843"/>
    </source>
</evidence>
<dbReference type="Proteomes" id="UP000029843">
    <property type="component" value="Unassembled WGS sequence"/>
</dbReference>